<gene>
    <name evidence="1" type="ORF">T4E_10792</name>
</gene>
<organism evidence="1 2">
    <name type="scientific">Trichinella pseudospiralis</name>
    <name type="common">Parasitic roundworm</name>
    <dbReference type="NCBI Taxonomy" id="6337"/>
    <lineage>
        <taxon>Eukaryota</taxon>
        <taxon>Metazoa</taxon>
        <taxon>Ecdysozoa</taxon>
        <taxon>Nematoda</taxon>
        <taxon>Enoplea</taxon>
        <taxon>Dorylaimia</taxon>
        <taxon>Trichinellida</taxon>
        <taxon>Trichinellidae</taxon>
        <taxon>Trichinella</taxon>
    </lineage>
</organism>
<evidence type="ECO:0000313" key="2">
    <source>
        <dbReference type="Proteomes" id="UP000054815"/>
    </source>
</evidence>
<evidence type="ECO:0000313" key="1">
    <source>
        <dbReference type="EMBL" id="KRX87358.1"/>
    </source>
</evidence>
<proteinExistence type="predicted"/>
<name>A0A0V0XHK1_TRIPS</name>
<dbReference type="STRING" id="6337.A0A0V0XHK1"/>
<comment type="caution">
    <text evidence="1">The sequence shown here is derived from an EMBL/GenBank/DDBJ whole genome shotgun (WGS) entry which is preliminary data.</text>
</comment>
<dbReference type="AlphaFoldDB" id="A0A0V0XHK1"/>
<dbReference type="EMBL" id="JYDU01000292">
    <property type="protein sequence ID" value="KRX87358.1"/>
    <property type="molecule type" value="Genomic_DNA"/>
</dbReference>
<sequence length="151" mass="17217">MILQCHQLLRATPDEPWSLCAKRGLCFHCLCKDHLAKRCSLKKTCGEADCTVKHHRLLHQPGTRESFTPPVRVQTIMDDCYGREDSKTPDHAVLLAKSTTRNNILLQTVNAQDGERQLVMCLLDSGCLSEVQRYFSSCLSEKRSDKFERSH</sequence>
<dbReference type="Proteomes" id="UP000054815">
    <property type="component" value="Unassembled WGS sequence"/>
</dbReference>
<accession>A0A0V0XHK1</accession>
<protein>
    <submittedName>
        <fullName evidence="1">Uncharacterized protein</fullName>
    </submittedName>
</protein>
<reference evidence="1 2" key="1">
    <citation type="submission" date="2015-01" db="EMBL/GenBank/DDBJ databases">
        <title>Evolution of Trichinella species and genotypes.</title>
        <authorList>
            <person name="Korhonen P.K."/>
            <person name="Edoardo P."/>
            <person name="Giuseppe L.R."/>
            <person name="Gasser R.B."/>
        </authorList>
    </citation>
    <scope>NUCLEOTIDE SEQUENCE [LARGE SCALE GENOMIC DNA]</scope>
    <source>
        <strain evidence="1">ISS141</strain>
    </source>
</reference>